<evidence type="ECO:0000313" key="1">
    <source>
        <dbReference type="EMBL" id="QDS35811.1"/>
    </source>
</evidence>
<evidence type="ECO:0000313" key="2">
    <source>
        <dbReference type="Proteomes" id="UP000317713"/>
    </source>
</evidence>
<gene>
    <name evidence="1" type="ORF">FPS98_18315</name>
</gene>
<dbReference type="Proteomes" id="UP000317713">
    <property type="component" value="Chromosome"/>
</dbReference>
<proteinExistence type="predicted"/>
<name>A0A517IAA3_BREBE</name>
<accession>A0A517IAA3</accession>
<protein>
    <submittedName>
        <fullName evidence="1">Uncharacterized protein</fullName>
    </submittedName>
</protein>
<dbReference type="EMBL" id="CP042161">
    <property type="protein sequence ID" value="QDS35811.1"/>
    <property type="molecule type" value="Genomic_DNA"/>
</dbReference>
<sequence>MASSANFGCSGGCGSIPTNGAPALLTTIVQNGTSITLQGLSNILLAPNKTYFCEYNAEFSTPTVGRVASAELRLNGVLIPGSQTLSFPTAMPLGQNTPTASVSGGVLFNTPASPNPSVLQLVGFPPLGVSGANFSGVNVRISEVNAVNTAPVTANNAAIYGYGYVNVPYNSPVPFLEAEVINGTGISFSQATPTVISLAPNATYFASYNFIECPLIANLPVRVLLTLNDAPLYQSLSVAPPLTDGESRSGGAGSAVFNTGPDTNELKLVNTNLEEIKFVAANVNIMQIG</sequence>
<dbReference type="RefSeq" id="WP_144617418.1">
    <property type="nucleotide sequence ID" value="NZ_CP042161.1"/>
</dbReference>
<dbReference type="InterPro" id="IPR008983">
    <property type="entry name" value="Tumour_necrosis_fac-like_dom"/>
</dbReference>
<dbReference type="AlphaFoldDB" id="A0A517IAA3"/>
<organism evidence="1 2">
    <name type="scientific">Brevibacillus brevis</name>
    <name type="common">Bacillus brevis</name>
    <dbReference type="NCBI Taxonomy" id="1393"/>
    <lineage>
        <taxon>Bacteria</taxon>
        <taxon>Bacillati</taxon>
        <taxon>Bacillota</taxon>
        <taxon>Bacilli</taxon>
        <taxon>Bacillales</taxon>
        <taxon>Paenibacillaceae</taxon>
        <taxon>Brevibacillus</taxon>
    </lineage>
</organism>
<reference evidence="1 2" key="1">
    <citation type="submission" date="2019-07" db="EMBL/GenBank/DDBJ databases">
        <title>Characterization of Brevibacillus brevis HK544, as a potential biocontrol agent.</title>
        <authorList>
            <person name="Kim H."/>
        </authorList>
    </citation>
    <scope>NUCLEOTIDE SEQUENCE [LARGE SCALE GENOMIC DNA]</scope>
    <source>
        <strain evidence="1 2">HK544</strain>
    </source>
</reference>
<dbReference type="Gene3D" id="2.60.120.40">
    <property type="match status" value="2"/>
</dbReference>